<dbReference type="InterPro" id="IPR032693">
    <property type="entry name" value="YtkA-like_dom"/>
</dbReference>
<dbReference type="EMBL" id="ADHJ01000020">
    <property type="protein sequence ID" value="EFU41558.1"/>
    <property type="molecule type" value="Genomic_DNA"/>
</dbReference>
<evidence type="ECO:0000256" key="1">
    <source>
        <dbReference type="SAM" id="SignalP"/>
    </source>
</evidence>
<dbReference type="Proteomes" id="UP000003094">
    <property type="component" value="Unassembled WGS sequence"/>
</dbReference>
<keyword evidence="4" id="KW-1185">Reference proteome</keyword>
<feature type="chain" id="PRO_5038447250" description="YtkA-like domain-containing protein" evidence="1">
    <location>
        <begin position="49"/>
        <end position="162"/>
    </location>
</feature>
<feature type="signal peptide" evidence="1">
    <location>
        <begin position="1"/>
        <end position="48"/>
    </location>
</feature>
<dbReference type="Pfam" id="PF13115">
    <property type="entry name" value="YtkA"/>
    <property type="match status" value="1"/>
</dbReference>
<keyword evidence="1" id="KW-0732">Signal</keyword>
<feature type="domain" description="YtkA-like" evidence="2">
    <location>
        <begin position="64"/>
        <end position="142"/>
    </location>
</feature>
<dbReference type="InterPro" id="IPR013783">
    <property type="entry name" value="Ig-like_fold"/>
</dbReference>
<gene>
    <name evidence="3" type="ORF">PVOR_14434</name>
</gene>
<reference evidence="3 4" key="1">
    <citation type="journal article" date="2010" name="BMC Genomics">
        <title>Genome sequence of the pattern forming Paenibacillus vortex bacterium reveals potential for thriving in complex environments.</title>
        <authorList>
            <person name="Sirota-Madi A."/>
            <person name="Olender T."/>
            <person name="Helman Y."/>
            <person name="Ingham C."/>
            <person name="Brainis I."/>
            <person name="Roth D."/>
            <person name="Hagi E."/>
            <person name="Brodsky L."/>
            <person name="Leshkowitz D."/>
            <person name="Galatenko V."/>
            <person name="Nikolaev V."/>
            <person name="Mugasimangalam R.C."/>
            <person name="Bransburg-Zabary S."/>
            <person name="Gutnick D.L."/>
            <person name="Lancet D."/>
            <person name="Ben-Jacob E."/>
        </authorList>
    </citation>
    <scope>NUCLEOTIDE SEQUENCE [LARGE SCALE GENOMIC DNA]</scope>
    <source>
        <strain evidence="3 4">V453</strain>
    </source>
</reference>
<dbReference type="AlphaFoldDB" id="A0A2R9SW00"/>
<evidence type="ECO:0000259" key="2">
    <source>
        <dbReference type="Pfam" id="PF13115"/>
    </source>
</evidence>
<dbReference type="KEGG" id="pvo:PVOR_14434"/>
<comment type="caution">
    <text evidence="3">The sequence shown here is derived from an EMBL/GenBank/DDBJ whole genome shotgun (WGS) entry which is preliminary data.</text>
</comment>
<proteinExistence type="predicted"/>
<dbReference type="Gene3D" id="2.60.40.10">
    <property type="entry name" value="Immunoglobulins"/>
    <property type="match status" value="1"/>
</dbReference>
<protein>
    <recommendedName>
        <fullName evidence="2">YtkA-like domain-containing protein</fullName>
    </recommendedName>
</protein>
<evidence type="ECO:0000313" key="4">
    <source>
        <dbReference type="Proteomes" id="UP000003094"/>
    </source>
</evidence>
<accession>A0A2R9SW00</accession>
<evidence type="ECO:0000313" key="3">
    <source>
        <dbReference type="EMBL" id="EFU41558.1"/>
    </source>
</evidence>
<organism evidence="3 4">
    <name type="scientific">Paenibacillus vortex V453</name>
    <dbReference type="NCBI Taxonomy" id="715225"/>
    <lineage>
        <taxon>Bacteria</taxon>
        <taxon>Bacillati</taxon>
        <taxon>Bacillota</taxon>
        <taxon>Bacilli</taxon>
        <taxon>Bacillales</taxon>
        <taxon>Paenibacillaceae</taxon>
        <taxon>Paenibacillus</taxon>
    </lineage>
</organism>
<sequence>MDSKLTQIGIDHYVDEPYIALYRKEVLGMTTKKVALFAAMVLMAVALAACSDSQAEYSDDVMAEPIIVELTLTPESIQAGEKVLIQAKVTQAGNPVEDANDVEFEVTLEGGGVQAKVPVKHDQDGVYQMEKTFPDVGTYRIVSHVTARGQHSMPLKELTVTE</sequence>
<name>A0A2R9SW00_9BACL</name>